<evidence type="ECO:0000313" key="10">
    <source>
        <dbReference type="Proteomes" id="UP000031366"/>
    </source>
</evidence>
<evidence type="ECO:0000256" key="6">
    <source>
        <dbReference type="ARBA" id="ARBA00023136"/>
    </source>
</evidence>
<dbReference type="STRING" id="29341.RSJ17_05220"/>
<evidence type="ECO:0000256" key="3">
    <source>
        <dbReference type="ARBA" id="ARBA00022475"/>
    </source>
</evidence>
<dbReference type="GO" id="GO:0055085">
    <property type="term" value="P:transmembrane transport"/>
    <property type="evidence" value="ECO:0007669"/>
    <property type="project" value="InterPro"/>
</dbReference>
<evidence type="ECO:0000256" key="7">
    <source>
        <dbReference type="RuleBase" id="RU363032"/>
    </source>
</evidence>
<accession>A0A0C1R2S0</accession>
<comment type="subcellular location">
    <subcellularLocation>
        <location evidence="1 7">Cell membrane</location>
        <topology evidence="1 7">Multi-pass membrane protein</topology>
    </subcellularLocation>
</comment>
<dbReference type="Proteomes" id="UP000031366">
    <property type="component" value="Unassembled WGS sequence"/>
</dbReference>
<feature type="transmembrane region" description="Helical" evidence="7">
    <location>
        <begin position="175"/>
        <end position="195"/>
    </location>
</feature>
<dbReference type="InterPro" id="IPR045621">
    <property type="entry name" value="BPD_transp_1_N"/>
</dbReference>
<dbReference type="AlphaFoldDB" id="A0A0C1R2S0"/>
<evidence type="ECO:0000259" key="8">
    <source>
        <dbReference type="PROSITE" id="PS50928"/>
    </source>
</evidence>
<organism evidence="9 10">
    <name type="scientific">Clostridium argentinense CDC 2741</name>
    <dbReference type="NCBI Taxonomy" id="1418104"/>
    <lineage>
        <taxon>Bacteria</taxon>
        <taxon>Bacillati</taxon>
        <taxon>Bacillota</taxon>
        <taxon>Clostridia</taxon>
        <taxon>Eubacteriales</taxon>
        <taxon>Clostridiaceae</taxon>
        <taxon>Clostridium</taxon>
    </lineage>
</organism>
<evidence type="ECO:0000256" key="1">
    <source>
        <dbReference type="ARBA" id="ARBA00004651"/>
    </source>
</evidence>
<evidence type="ECO:0000256" key="2">
    <source>
        <dbReference type="ARBA" id="ARBA00022448"/>
    </source>
</evidence>
<keyword evidence="4 7" id="KW-0812">Transmembrane</keyword>
<feature type="transmembrane region" description="Helical" evidence="7">
    <location>
        <begin position="102"/>
        <end position="121"/>
    </location>
</feature>
<dbReference type="PANTHER" id="PTHR30465:SF74">
    <property type="entry name" value="OLIGOPEPTIDE TRANSPORT SYSTEM PERMEASE PROTEIN OPPB"/>
    <property type="match status" value="1"/>
</dbReference>
<reference evidence="9 10" key="1">
    <citation type="journal article" date="2015" name="Infect. Genet. Evol.">
        <title>Genomic sequences of six botulinum neurotoxin-producing strains representing three clostridial species illustrate the mobility and diversity of botulinum neurotoxin genes.</title>
        <authorList>
            <person name="Smith T.J."/>
            <person name="Hill K.K."/>
            <person name="Xie G."/>
            <person name="Foley B.T."/>
            <person name="Williamson C.H."/>
            <person name="Foster J.T."/>
            <person name="Johnson S.L."/>
            <person name="Chertkov O."/>
            <person name="Teshima H."/>
            <person name="Gibbons H.S."/>
            <person name="Johnsky L.A."/>
            <person name="Karavis M.A."/>
            <person name="Smith L.A."/>
        </authorList>
    </citation>
    <scope>NUCLEOTIDE SEQUENCE [LARGE SCALE GENOMIC DNA]</scope>
    <source>
        <strain evidence="9 10">CDC 2741</strain>
    </source>
</reference>
<keyword evidence="3" id="KW-1003">Cell membrane</keyword>
<dbReference type="PANTHER" id="PTHR30465">
    <property type="entry name" value="INNER MEMBRANE ABC TRANSPORTER"/>
    <property type="match status" value="1"/>
</dbReference>
<dbReference type="SUPFAM" id="SSF161098">
    <property type="entry name" value="MetI-like"/>
    <property type="match status" value="1"/>
</dbReference>
<feature type="transmembrane region" description="Helical" evidence="7">
    <location>
        <begin position="236"/>
        <end position="257"/>
    </location>
</feature>
<keyword evidence="2 7" id="KW-0813">Transport</keyword>
<feature type="transmembrane region" description="Helical" evidence="7">
    <location>
        <begin position="287"/>
        <end position="307"/>
    </location>
</feature>
<name>A0A0C1R2S0_9CLOT</name>
<dbReference type="EMBL" id="AYSO01000020">
    <property type="protein sequence ID" value="KIE44736.1"/>
    <property type="molecule type" value="Genomic_DNA"/>
</dbReference>
<comment type="caution">
    <text evidence="9">The sequence shown here is derived from an EMBL/GenBank/DDBJ whole genome shotgun (WGS) entry which is preliminary data.</text>
</comment>
<dbReference type="Pfam" id="PF19300">
    <property type="entry name" value="BPD_transp_1_N"/>
    <property type="match status" value="1"/>
</dbReference>
<dbReference type="CDD" id="cd06261">
    <property type="entry name" value="TM_PBP2"/>
    <property type="match status" value="1"/>
</dbReference>
<dbReference type="InterPro" id="IPR035906">
    <property type="entry name" value="MetI-like_sf"/>
</dbReference>
<keyword evidence="6 7" id="KW-0472">Membrane</keyword>
<dbReference type="GO" id="GO:0005886">
    <property type="term" value="C:plasma membrane"/>
    <property type="evidence" value="ECO:0007669"/>
    <property type="project" value="UniProtKB-SubCell"/>
</dbReference>
<sequence length="318" mass="35420">MIRYTVRRFLEMLLTLFIIATATFFLLEAIPGDPLSQKVQKLPQNIKEAMYEKYGYNKPVGERYMKSMMGILHGDFGESIIYPGQTVESVIKEKLPASARLGIQQVVIGIGLGIILGILAAMNRGTWVDHTIVTIAILLISVPSFIFALSLQKIFAGNLGWFPIIGWPKGKDLWFGGWKYTVLPTLSGCFIYIAGYSRLLKTSMLDVINQDYVLTAKSKGLSNRKVVKRHILRNSIIPLVTNLPITIAMCITGSFFIERVFSIPGLGLYYVGAVQGQDLPMIMGQTVIITAMYVVCIFITDILYTVVDPRIRIAGGKR</sequence>
<dbReference type="InterPro" id="IPR000515">
    <property type="entry name" value="MetI-like"/>
</dbReference>
<dbReference type="Gene3D" id="1.10.3720.10">
    <property type="entry name" value="MetI-like"/>
    <property type="match status" value="1"/>
</dbReference>
<protein>
    <submittedName>
        <fullName evidence="9">Binding--dependent transport system inner membrane component family protein</fullName>
    </submittedName>
</protein>
<dbReference type="RefSeq" id="WP_039636357.1">
    <property type="nucleotide sequence ID" value="NZ_AYSO01000020.1"/>
</dbReference>
<dbReference type="PROSITE" id="PS50928">
    <property type="entry name" value="ABC_TM1"/>
    <property type="match status" value="1"/>
</dbReference>
<evidence type="ECO:0000313" key="9">
    <source>
        <dbReference type="EMBL" id="KIE44736.1"/>
    </source>
</evidence>
<dbReference type="Pfam" id="PF00528">
    <property type="entry name" value="BPD_transp_1"/>
    <property type="match status" value="1"/>
</dbReference>
<gene>
    <name evidence="9" type="ORF">U732_484</name>
</gene>
<comment type="similarity">
    <text evidence="7">Belongs to the binding-protein-dependent transport system permease family.</text>
</comment>
<keyword evidence="10" id="KW-1185">Reference proteome</keyword>
<keyword evidence="5 7" id="KW-1133">Transmembrane helix</keyword>
<proteinExistence type="inferred from homology"/>
<dbReference type="OrthoDB" id="9773221at2"/>
<evidence type="ECO:0000256" key="4">
    <source>
        <dbReference type="ARBA" id="ARBA00022692"/>
    </source>
</evidence>
<feature type="transmembrane region" description="Helical" evidence="7">
    <location>
        <begin position="133"/>
        <end position="155"/>
    </location>
</feature>
<feature type="domain" description="ABC transmembrane type-1" evidence="8">
    <location>
        <begin position="95"/>
        <end position="304"/>
    </location>
</feature>
<evidence type="ECO:0000256" key="5">
    <source>
        <dbReference type="ARBA" id="ARBA00022989"/>
    </source>
</evidence>